<dbReference type="FunFam" id="3.10.20.80:FF:000001">
    <property type="entry name" value="Translation initiation factor IF-3"/>
    <property type="match status" value="1"/>
</dbReference>
<dbReference type="GO" id="GO:0003743">
    <property type="term" value="F:translation initiation factor activity"/>
    <property type="evidence" value="ECO:0007669"/>
    <property type="project" value="UniProtKB-UniRule"/>
</dbReference>
<comment type="caution">
    <text evidence="8">The sequence shown here is derived from an EMBL/GenBank/DDBJ whole genome shotgun (WGS) entry which is preliminary data.</text>
</comment>
<feature type="domain" description="Translation initiation factor 3 N-terminal" evidence="7">
    <location>
        <begin position="4"/>
        <end position="71"/>
    </location>
</feature>
<evidence type="ECO:0000256" key="1">
    <source>
        <dbReference type="ARBA" id="ARBA00005439"/>
    </source>
</evidence>
<organism evidence="8">
    <name type="scientific">Thermosulfidibacter takaii</name>
    <dbReference type="NCBI Taxonomy" id="412593"/>
    <lineage>
        <taxon>Bacteria</taxon>
        <taxon>Pseudomonadati</taxon>
        <taxon>Thermosulfidibacterota</taxon>
        <taxon>Thermosulfidibacteria</taxon>
        <taxon>Thermosulfidibacterales</taxon>
        <taxon>Thermosulfidibacteraceae</taxon>
    </lineage>
</organism>
<evidence type="ECO:0000259" key="6">
    <source>
        <dbReference type="Pfam" id="PF00707"/>
    </source>
</evidence>
<dbReference type="GO" id="GO:0005829">
    <property type="term" value="C:cytosol"/>
    <property type="evidence" value="ECO:0007669"/>
    <property type="project" value="TreeGrafter"/>
</dbReference>
<dbReference type="Gene3D" id="3.10.20.80">
    <property type="entry name" value="Translation initiation factor 3 (IF-3), N-terminal domain"/>
    <property type="match status" value="1"/>
</dbReference>
<comment type="similarity">
    <text evidence="1 4">Belongs to the IF-3 family.</text>
</comment>
<evidence type="ECO:0000256" key="5">
    <source>
        <dbReference type="NCBIfam" id="TIGR00168"/>
    </source>
</evidence>
<comment type="subcellular location">
    <subcellularLocation>
        <location evidence="4">Cytoplasm</location>
    </subcellularLocation>
</comment>
<feature type="domain" description="Translation initiation factor 3 C-terminal" evidence="6">
    <location>
        <begin position="79"/>
        <end position="164"/>
    </location>
</feature>
<evidence type="ECO:0000256" key="3">
    <source>
        <dbReference type="ARBA" id="ARBA00022917"/>
    </source>
</evidence>
<keyword evidence="2 4" id="KW-0396">Initiation factor</keyword>
<keyword evidence="4" id="KW-0963">Cytoplasm</keyword>
<comment type="subunit">
    <text evidence="4">Monomer.</text>
</comment>
<dbReference type="PANTHER" id="PTHR10938">
    <property type="entry name" value="TRANSLATION INITIATION FACTOR IF-3"/>
    <property type="match status" value="1"/>
</dbReference>
<comment type="function">
    <text evidence="4">IF-3 binds to the 30S ribosomal subunit and shifts the equilibrium between 70S ribosomes and their 50S and 30S subunits in favor of the free subunits, thus enhancing the availability of 30S subunits on which protein synthesis initiation begins.</text>
</comment>
<dbReference type="FunFam" id="3.30.110.10:FF:000001">
    <property type="entry name" value="Translation initiation factor IF-3"/>
    <property type="match status" value="1"/>
</dbReference>
<dbReference type="InterPro" id="IPR019815">
    <property type="entry name" value="Translation_initiation_fac_3_C"/>
</dbReference>
<dbReference type="GO" id="GO:0032790">
    <property type="term" value="P:ribosome disassembly"/>
    <property type="evidence" value="ECO:0007669"/>
    <property type="project" value="TreeGrafter"/>
</dbReference>
<dbReference type="InterPro" id="IPR036788">
    <property type="entry name" value="T_IF-3_C_sf"/>
</dbReference>
<evidence type="ECO:0000256" key="4">
    <source>
        <dbReference type="HAMAP-Rule" id="MF_00080"/>
    </source>
</evidence>
<reference evidence="8" key="1">
    <citation type="journal article" date="2020" name="mSystems">
        <title>Genome- and Community-Level Interaction Insights into Carbon Utilization and Element Cycling Functions of Hydrothermarchaeota in Hydrothermal Sediment.</title>
        <authorList>
            <person name="Zhou Z."/>
            <person name="Liu Y."/>
            <person name="Xu W."/>
            <person name="Pan J."/>
            <person name="Luo Z.H."/>
            <person name="Li M."/>
        </authorList>
    </citation>
    <scope>NUCLEOTIDE SEQUENCE [LARGE SCALE GENOMIC DNA]</scope>
    <source>
        <strain evidence="8">HyVt-115</strain>
    </source>
</reference>
<dbReference type="AlphaFoldDB" id="A0A7C0U5Q2"/>
<dbReference type="GO" id="GO:0043022">
    <property type="term" value="F:ribosome binding"/>
    <property type="evidence" value="ECO:0007669"/>
    <property type="project" value="UniProtKB-ARBA"/>
</dbReference>
<accession>A0A7C0U5Q2</accession>
<dbReference type="Pfam" id="PF05198">
    <property type="entry name" value="IF3_N"/>
    <property type="match status" value="1"/>
</dbReference>
<dbReference type="GO" id="GO:0016020">
    <property type="term" value="C:membrane"/>
    <property type="evidence" value="ECO:0007669"/>
    <property type="project" value="TreeGrafter"/>
</dbReference>
<dbReference type="SUPFAM" id="SSF54364">
    <property type="entry name" value="Translation initiation factor IF3, N-terminal domain"/>
    <property type="match status" value="1"/>
</dbReference>
<sequence>MRANEQIRGREVRVIDEEGRQLGIMSLREALAAARERDLDLVEVAPNANPPVCRIMDLGKYKYQQKKKAQAAKKKQHVIQVKEVRMRPKIEEHDYQVKLKHLRRFLEEGNKAKVNVRFRGRELAFVDAGRQVLNRIIQDLSDIAVVEKLPDMEGRNMIMVLAPKSMAKSSS</sequence>
<name>A0A7C0U5Q2_9BACT</name>
<evidence type="ECO:0000259" key="7">
    <source>
        <dbReference type="Pfam" id="PF05198"/>
    </source>
</evidence>
<dbReference type="Gene3D" id="3.30.110.10">
    <property type="entry name" value="Translation initiation factor 3 (IF-3), C-terminal domain"/>
    <property type="match status" value="1"/>
</dbReference>
<dbReference type="PANTHER" id="PTHR10938:SF0">
    <property type="entry name" value="TRANSLATION INITIATION FACTOR IF-3, MITOCHONDRIAL"/>
    <property type="match status" value="1"/>
</dbReference>
<dbReference type="Pfam" id="PF00707">
    <property type="entry name" value="IF3_C"/>
    <property type="match status" value="1"/>
</dbReference>
<protein>
    <recommendedName>
        <fullName evidence="4 5">Translation initiation factor IF-3</fullName>
    </recommendedName>
</protein>
<proteinExistence type="inferred from homology"/>
<keyword evidence="3 4" id="KW-0648">Protein biosynthesis</keyword>
<gene>
    <name evidence="4" type="primary">infC</name>
    <name evidence="8" type="ORF">ENF32_00365</name>
</gene>
<dbReference type="InterPro" id="IPR019814">
    <property type="entry name" value="Translation_initiation_fac_3_N"/>
</dbReference>
<dbReference type="InterPro" id="IPR036787">
    <property type="entry name" value="T_IF-3_N_sf"/>
</dbReference>
<dbReference type="HAMAP" id="MF_00080">
    <property type="entry name" value="IF_3"/>
    <property type="match status" value="1"/>
</dbReference>
<dbReference type="SUPFAM" id="SSF55200">
    <property type="entry name" value="Translation initiation factor IF3, C-terminal domain"/>
    <property type="match status" value="1"/>
</dbReference>
<evidence type="ECO:0000256" key="2">
    <source>
        <dbReference type="ARBA" id="ARBA00022540"/>
    </source>
</evidence>
<dbReference type="NCBIfam" id="TIGR00168">
    <property type="entry name" value="infC"/>
    <property type="match status" value="1"/>
</dbReference>
<dbReference type="InterPro" id="IPR001288">
    <property type="entry name" value="Translation_initiation_fac_3"/>
</dbReference>
<evidence type="ECO:0000313" key="8">
    <source>
        <dbReference type="EMBL" id="HDD52511.1"/>
    </source>
</evidence>
<dbReference type="Proteomes" id="UP000885690">
    <property type="component" value="Unassembled WGS sequence"/>
</dbReference>
<dbReference type="EMBL" id="DQWS01000016">
    <property type="protein sequence ID" value="HDD52511.1"/>
    <property type="molecule type" value="Genomic_DNA"/>
</dbReference>